<dbReference type="OrthoDB" id="103324at2"/>
<dbReference type="RefSeq" id="WP_091852799.1">
    <property type="nucleotide sequence ID" value="NZ_FOHZ01000012.1"/>
</dbReference>
<keyword evidence="2" id="KW-1185">Reference proteome</keyword>
<dbReference type="Proteomes" id="UP000198762">
    <property type="component" value="Unassembled WGS sequence"/>
</dbReference>
<dbReference type="EMBL" id="FOHZ01000012">
    <property type="protein sequence ID" value="SET56954.1"/>
    <property type="molecule type" value="Genomic_DNA"/>
</dbReference>
<dbReference type="Pfam" id="PF13450">
    <property type="entry name" value="NAD_binding_8"/>
    <property type="match status" value="1"/>
</dbReference>
<dbReference type="SUPFAM" id="SSF51905">
    <property type="entry name" value="FAD/NAD(P)-binding domain"/>
    <property type="match status" value="1"/>
</dbReference>
<dbReference type="Gene3D" id="3.50.50.60">
    <property type="entry name" value="FAD/NAD(P)-binding domain"/>
    <property type="match status" value="1"/>
</dbReference>
<evidence type="ECO:0000313" key="2">
    <source>
        <dbReference type="Proteomes" id="UP000198762"/>
    </source>
</evidence>
<dbReference type="InterPro" id="IPR036188">
    <property type="entry name" value="FAD/NAD-bd_sf"/>
</dbReference>
<accession>A0A1I0FHE9</accession>
<gene>
    <name evidence="1" type="ORF">SAMN04487962_11299</name>
</gene>
<dbReference type="AlphaFoldDB" id="A0A1I0FHE9"/>
<sequence length="388" mass="43323">MDYYDLIIVGGGPAGSTLAWALQNTGKRILLIDKARFPREKSCAGWVTPAVFDALQITPGDYGRDHVLEPIRGFRIGMIGNRAVENDHGETVSYGVRRSEFDHYLLSRTRTDQALNTPIESIYQANGNWVINHRWETPLLVGAGGHFCPVAQYIGAGPGSRESVVTAKEMEFEMTPSQAADCRARGDRPELWFCRDLRGYAWIFRKANHLNVGLGREDPRRLSRHLEKFIAHMQQQGRIPADLPGRFKGHAYLLYDHAERPLVDDGLILIGDAAGLAFGQSGEGIRPAVESALIAANVIRSEPDLTARSLQPYGEAIARRFGTRSMNQDNGVLVPDWVKVPLAASLMKSHWFTRRVVAERWFLHQQVPPLDLPTPAPVGRETAYWRPA</sequence>
<protein>
    <submittedName>
        <fullName evidence="1">Dehydrogenase (Flavoprotein)</fullName>
    </submittedName>
</protein>
<dbReference type="STRING" id="430453.SAMN04487962_11299"/>
<dbReference type="PANTHER" id="PTHR42685:SF22">
    <property type="entry name" value="CONDITIONED MEDIUM FACTOR RECEPTOR 1"/>
    <property type="match status" value="1"/>
</dbReference>
<name>A0A1I0FHE9_9GAMM</name>
<evidence type="ECO:0000313" key="1">
    <source>
        <dbReference type="EMBL" id="SET56954.1"/>
    </source>
</evidence>
<dbReference type="InterPro" id="IPR050407">
    <property type="entry name" value="Geranylgeranyl_reductase"/>
</dbReference>
<reference evidence="2" key="1">
    <citation type="submission" date="2016-10" db="EMBL/GenBank/DDBJ databases">
        <authorList>
            <person name="Varghese N."/>
            <person name="Submissions S."/>
        </authorList>
    </citation>
    <scope>NUCLEOTIDE SEQUENCE [LARGE SCALE GENOMIC DNA]</scope>
    <source>
        <strain evidence="2">CGMCC 1.6489</strain>
    </source>
</reference>
<dbReference type="PANTHER" id="PTHR42685">
    <property type="entry name" value="GERANYLGERANYL DIPHOSPHATE REDUCTASE"/>
    <property type="match status" value="1"/>
</dbReference>
<organism evidence="1 2">
    <name type="scientific">Marinobacter segnicrescens</name>
    <dbReference type="NCBI Taxonomy" id="430453"/>
    <lineage>
        <taxon>Bacteria</taxon>
        <taxon>Pseudomonadati</taxon>
        <taxon>Pseudomonadota</taxon>
        <taxon>Gammaproteobacteria</taxon>
        <taxon>Pseudomonadales</taxon>
        <taxon>Marinobacteraceae</taxon>
        <taxon>Marinobacter</taxon>
    </lineage>
</organism>
<proteinExistence type="predicted"/>